<accession>A0A0D2LMQ5</accession>
<sequence length="440" mass="46400">MQVSVKNAETRPLPSGWKEHFDSQRNLWYYVDLNAEPPRISLAHPSELSDKHPASAPLHKSHKDHLSPNQRPVGPRNNAASSSSGSTRPSQRPRRATVAQQLYASSLTVSPKEPLRATTIAENAPDSRRPSATSTPAPEEAYSPPLAGPGSSPSTGSSARVSPTSPPAVDVHNPRNFLDCTRLAGTRRVTVSGTQPTLAPRGVSKSRLPPPMAPLDQEMEGLGVDAFYPAAVKTSPSPMPLPLRSVSDPSGSSHASPALSPDSQQGTGTRRPDAAGLHAASGPSTGAPALTPRLLMPGDASLTWNPKEDTLSAPRLPSLPPEGTPKEPGAPGARPLPPPAKPVLKMDITPPPPPILQPKPMRPLAGVSLNLQVQVAGVTSEPSPEQLADPSHLASKKKKNPLFKTLNLGISKNAKGKTPIRTIYDRQMLSSSPVTDDILL</sequence>
<name>A0A0D2LMQ5_HYPSF</name>
<keyword evidence="3" id="KW-1185">Reference proteome</keyword>
<dbReference type="SUPFAM" id="SSF51045">
    <property type="entry name" value="WW domain"/>
    <property type="match status" value="1"/>
</dbReference>
<dbReference type="Proteomes" id="UP000054270">
    <property type="component" value="Unassembled WGS sequence"/>
</dbReference>
<evidence type="ECO:0000313" key="2">
    <source>
        <dbReference type="EMBL" id="KJA29327.1"/>
    </source>
</evidence>
<protein>
    <recommendedName>
        <fullName evidence="4">WW domain-containing protein</fullName>
    </recommendedName>
</protein>
<evidence type="ECO:0008006" key="4">
    <source>
        <dbReference type="Google" id="ProtNLM"/>
    </source>
</evidence>
<feature type="compositionally biased region" description="Polar residues" evidence="1">
    <location>
        <begin position="98"/>
        <end position="109"/>
    </location>
</feature>
<dbReference type="InterPro" id="IPR036020">
    <property type="entry name" value="WW_dom_sf"/>
</dbReference>
<gene>
    <name evidence="2" type="ORF">HYPSUDRAFT_510795</name>
</gene>
<organism evidence="2 3">
    <name type="scientific">Hypholoma sublateritium (strain FD-334 SS-4)</name>
    <dbReference type="NCBI Taxonomy" id="945553"/>
    <lineage>
        <taxon>Eukaryota</taxon>
        <taxon>Fungi</taxon>
        <taxon>Dikarya</taxon>
        <taxon>Basidiomycota</taxon>
        <taxon>Agaricomycotina</taxon>
        <taxon>Agaricomycetes</taxon>
        <taxon>Agaricomycetidae</taxon>
        <taxon>Agaricales</taxon>
        <taxon>Agaricineae</taxon>
        <taxon>Strophariaceae</taxon>
        <taxon>Hypholoma</taxon>
    </lineage>
</organism>
<dbReference type="OrthoDB" id="2367685at2759"/>
<evidence type="ECO:0000256" key="1">
    <source>
        <dbReference type="SAM" id="MobiDB-lite"/>
    </source>
</evidence>
<reference evidence="3" key="1">
    <citation type="submission" date="2014-04" db="EMBL/GenBank/DDBJ databases">
        <title>Evolutionary Origins and Diversification of the Mycorrhizal Mutualists.</title>
        <authorList>
            <consortium name="DOE Joint Genome Institute"/>
            <consortium name="Mycorrhizal Genomics Consortium"/>
            <person name="Kohler A."/>
            <person name="Kuo A."/>
            <person name="Nagy L.G."/>
            <person name="Floudas D."/>
            <person name="Copeland A."/>
            <person name="Barry K.W."/>
            <person name="Cichocki N."/>
            <person name="Veneault-Fourrey C."/>
            <person name="LaButti K."/>
            <person name="Lindquist E.A."/>
            <person name="Lipzen A."/>
            <person name="Lundell T."/>
            <person name="Morin E."/>
            <person name="Murat C."/>
            <person name="Riley R."/>
            <person name="Ohm R."/>
            <person name="Sun H."/>
            <person name="Tunlid A."/>
            <person name="Henrissat B."/>
            <person name="Grigoriev I.V."/>
            <person name="Hibbett D.S."/>
            <person name="Martin F."/>
        </authorList>
    </citation>
    <scope>NUCLEOTIDE SEQUENCE [LARGE SCALE GENOMIC DNA]</scope>
    <source>
        <strain evidence="3">FD-334 SS-4</strain>
    </source>
</reference>
<feature type="region of interest" description="Disordered" evidence="1">
    <location>
        <begin position="41"/>
        <end position="361"/>
    </location>
</feature>
<feature type="region of interest" description="Disordered" evidence="1">
    <location>
        <begin position="377"/>
        <end position="399"/>
    </location>
</feature>
<dbReference type="AlphaFoldDB" id="A0A0D2LMQ5"/>
<feature type="compositionally biased region" description="Low complexity" evidence="1">
    <location>
        <begin position="141"/>
        <end position="163"/>
    </location>
</feature>
<feature type="compositionally biased region" description="Pro residues" evidence="1">
    <location>
        <begin position="349"/>
        <end position="361"/>
    </location>
</feature>
<feature type="compositionally biased region" description="Polar residues" evidence="1">
    <location>
        <begin position="247"/>
        <end position="268"/>
    </location>
</feature>
<evidence type="ECO:0000313" key="3">
    <source>
        <dbReference type="Proteomes" id="UP000054270"/>
    </source>
</evidence>
<dbReference type="EMBL" id="KN817519">
    <property type="protein sequence ID" value="KJA29327.1"/>
    <property type="molecule type" value="Genomic_DNA"/>
</dbReference>
<proteinExistence type="predicted"/>
<feature type="compositionally biased region" description="Low complexity" evidence="1">
    <location>
        <begin position="74"/>
        <end position="90"/>
    </location>
</feature>